<name>A0ABU6S9W4_9FABA</name>
<keyword evidence="2" id="KW-0789">Thiol protease inhibitor</keyword>
<keyword evidence="1" id="KW-0646">Protease inhibitor</keyword>
<dbReference type="InterPro" id="IPR006462">
    <property type="entry name" value="MS5"/>
</dbReference>
<reference evidence="4 5" key="1">
    <citation type="journal article" date="2023" name="Plants (Basel)">
        <title>Bridging the Gap: Combining Genomics and Transcriptomics Approaches to Understand Stylosanthes scabra, an Orphan Legume from the Brazilian Caatinga.</title>
        <authorList>
            <person name="Ferreira-Neto J.R.C."/>
            <person name="da Silva M.D."/>
            <person name="Binneck E."/>
            <person name="de Melo N.F."/>
            <person name="da Silva R.H."/>
            <person name="de Melo A.L.T.M."/>
            <person name="Pandolfi V."/>
            <person name="Bustamante F.O."/>
            <person name="Brasileiro-Vidal A.C."/>
            <person name="Benko-Iseppon A.M."/>
        </authorList>
    </citation>
    <scope>NUCLEOTIDE SEQUENCE [LARGE SCALE GENOMIC DNA]</scope>
    <source>
        <tissue evidence="4">Leaves</tissue>
    </source>
</reference>
<dbReference type="Pfam" id="PF00031">
    <property type="entry name" value="Cystatin"/>
    <property type="match status" value="1"/>
</dbReference>
<accession>A0ABU6S9W4</accession>
<dbReference type="PANTHER" id="PTHR31260">
    <property type="entry name" value="CYSTATIN/MONELLIN SUPERFAMILY PROTEIN"/>
    <property type="match status" value="1"/>
</dbReference>
<dbReference type="InterPro" id="IPR046350">
    <property type="entry name" value="Cystatin_sf"/>
</dbReference>
<dbReference type="Proteomes" id="UP001341840">
    <property type="component" value="Unassembled WGS sequence"/>
</dbReference>
<gene>
    <name evidence="4" type="ORF">PIB30_026399</name>
</gene>
<feature type="domain" description="Cystatin" evidence="3">
    <location>
        <begin position="28"/>
        <end position="83"/>
    </location>
</feature>
<dbReference type="SUPFAM" id="SSF54403">
    <property type="entry name" value="Cystatin/monellin"/>
    <property type="match status" value="1"/>
</dbReference>
<evidence type="ECO:0000256" key="1">
    <source>
        <dbReference type="ARBA" id="ARBA00022690"/>
    </source>
</evidence>
<comment type="caution">
    <text evidence="4">The sequence shown here is derived from an EMBL/GenBank/DDBJ whole genome shotgun (WGS) entry which is preliminary data.</text>
</comment>
<protein>
    <recommendedName>
        <fullName evidence="3">Cystatin domain-containing protein</fullName>
    </recommendedName>
</protein>
<dbReference type="CDD" id="cd00042">
    <property type="entry name" value="CY"/>
    <property type="match status" value="1"/>
</dbReference>
<evidence type="ECO:0000259" key="3">
    <source>
        <dbReference type="Pfam" id="PF00031"/>
    </source>
</evidence>
<dbReference type="PANTHER" id="PTHR31260:SF28">
    <property type="entry name" value="CYSTATIN DOMAIN PROTEIN"/>
    <property type="match status" value="1"/>
</dbReference>
<sequence>MLKKCGFDVQKFEGKTPGIIVPCTLHEFNSPRIVELAKQALLLYNDTNNTNFEYDCLVKANSKLVAGRIYYITFEALSSNIRATFRARVWKKIMNIGSEIQFIEKFSETFE</sequence>
<proteinExistence type="predicted"/>
<evidence type="ECO:0000256" key="2">
    <source>
        <dbReference type="ARBA" id="ARBA00022704"/>
    </source>
</evidence>
<keyword evidence="5" id="KW-1185">Reference proteome</keyword>
<evidence type="ECO:0000313" key="4">
    <source>
        <dbReference type="EMBL" id="MED6133206.1"/>
    </source>
</evidence>
<dbReference type="InterPro" id="IPR000010">
    <property type="entry name" value="Cystatin_dom"/>
</dbReference>
<organism evidence="4 5">
    <name type="scientific">Stylosanthes scabra</name>
    <dbReference type="NCBI Taxonomy" id="79078"/>
    <lineage>
        <taxon>Eukaryota</taxon>
        <taxon>Viridiplantae</taxon>
        <taxon>Streptophyta</taxon>
        <taxon>Embryophyta</taxon>
        <taxon>Tracheophyta</taxon>
        <taxon>Spermatophyta</taxon>
        <taxon>Magnoliopsida</taxon>
        <taxon>eudicotyledons</taxon>
        <taxon>Gunneridae</taxon>
        <taxon>Pentapetalae</taxon>
        <taxon>rosids</taxon>
        <taxon>fabids</taxon>
        <taxon>Fabales</taxon>
        <taxon>Fabaceae</taxon>
        <taxon>Papilionoideae</taxon>
        <taxon>50 kb inversion clade</taxon>
        <taxon>dalbergioids sensu lato</taxon>
        <taxon>Dalbergieae</taxon>
        <taxon>Pterocarpus clade</taxon>
        <taxon>Stylosanthes</taxon>
    </lineage>
</organism>
<evidence type="ECO:0000313" key="5">
    <source>
        <dbReference type="Proteomes" id="UP001341840"/>
    </source>
</evidence>
<dbReference type="EMBL" id="JASCZI010060514">
    <property type="protein sequence ID" value="MED6133206.1"/>
    <property type="molecule type" value="Genomic_DNA"/>
</dbReference>
<dbReference type="Gene3D" id="3.10.450.10">
    <property type="match status" value="1"/>
</dbReference>